<dbReference type="Proteomes" id="UP000016023">
    <property type="component" value="Unassembled WGS sequence"/>
</dbReference>
<protein>
    <submittedName>
        <fullName evidence="8">Uncharacterized protein</fullName>
    </submittedName>
</protein>
<dbReference type="GO" id="GO:0006508">
    <property type="term" value="P:proteolysis"/>
    <property type="evidence" value="ECO:0007669"/>
    <property type="project" value="UniProtKB-KW"/>
</dbReference>
<evidence type="ECO:0000313" key="9">
    <source>
        <dbReference type="Proteomes" id="UP000016023"/>
    </source>
</evidence>
<dbReference type="Gene3D" id="3.30.830.10">
    <property type="entry name" value="Metalloenzyme, LuxS/M16 peptidase-like"/>
    <property type="match status" value="4"/>
</dbReference>
<feature type="domain" description="Peptidase M16 N-terminal" evidence="6">
    <location>
        <begin position="588"/>
        <end position="671"/>
    </location>
</feature>
<gene>
    <name evidence="8" type="ORF">HMPREF9140_01500</name>
</gene>
<proteinExistence type="inferred from homology"/>
<dbReference type="HOGENOM" id="CLU_306466_0_0_10"/>
<dbReference type="STRING" id="883158.HMPREF9140_01500"/>
<feature type="domain" description="Peptidase M16 N-terminal" evidence="6">
    <location>
        <begin position="56"/>
        <end position="101"/>
    </location>
</feature>
<dbReference type="PATRIC" id="fig|883158.3.peg.1497"/>
<reference evidence="8 9" key="1">
    <citation type="submission" date="2011-12" db="EMBL/GenBank/DDBJ databases">
        <title>The Genome Sequence of Prevotella micans F0438.</title>
        <authorList>
            <consortium name="The Broad Institute Genome Sequencing Platform"/>
            <person name="Earl A."/>
            <person name="Ward D."/>
            <person name="Feldgarden M."/>
            <person name="Gevers D."/>
            <person name="Izard J."/>
            <person name="Baranova O.V."/>
            <person name="Blanton J.M."/>
            <person name="Wade W.G."/>
            <person name="Dewhirst F.E."/>
            <person name="Young S.K."/>
            <person name="Zeng Q."/>
            <person name="Gargeya S."/>
            <person name="Fitzgerald M."/>
            <person name="Haas B."/>
            <person name="Abouelleil A."/>
            <person name="Alvarado L."/>
            <person name="Arachchi H.M."/>
            <person name="Berlin A."/>
            <person name="Chapman S.B."/>
            <person name="Gearin G."/>
            <person name="Goldberg J."/>
            <person name="Griggs A."/>
            <person name="Gujja S."/>
            <person name="Hansen M."/>
            <person name="Heiman D."/>
            <person name="Howarth C."/>
            <person name="Larimer J."/>
            <person name="Lui A."/>
            <person name="MacDonald P.J.P."/>
            <person name="McCowen C."/>
            <person name="Montmayeur A."/>
            <person name="Murphy C."/>
            <person name="Neiman D."/>
            <person name="Pearson M."/>
            <person name="Priest M."/>
            <person name="Roberts A."/>
            <person name="Saif S."/>
            <person name="Shea T."/>
            <person name="Sisk P."/>
            <person name="Stolte C."/>
            <person name="Sykes S."/>
            <person name="Wortman J."/>
            <person name="Nusbaum C."/>
            <person name="Birren B."/>
        </authorList>
    </citation>
    <scope>NUCLEOTIDE SEQUENCE [LARGE SCALE GENOMIC DNA]</scope>
    <source>
        <strain evidence="8 9">F0438</strain>
    </source>
</reference>
<evidence type="ECO:0000256" key="1">
    <source>
        <dbReference type="ARBA" id="ARBA00007261"/>
    </source>
</evidence>
<keyword evidence="3" id="KW-0378">Hydrolase</keyword>
<dbReference type="InterPro" id="IPR011765">
    <property type="entry name" value="Pept_M16_N"/>
</dbReference>
<organism evidence="8 9">
    <name type="scientific">Prevotella micans F0438</name>
    <dbReference type="NCBI Taxonomy" id="883158"/>
    <lineage>
        <taxon>Bacteria</taxon>
        <taxon>Pseudomonadati</taxon>
        <taxon>Bacteroidota</taxon>
        <taxon>Bacteroidia</taxon>
        <taxon>Bacteroidales</taxon>
        <taxon>Prevotellaceae</taxon>
        <taxon>Prevotella</taxon>
    </lineage>
</organism>
<evidence type="ECO:0000259" key="7">
    <source>
        <dbReference type="Pfam" id="PF05193"/>
    </source>
</evidence>
<keyword evidence="4" id="KW-0862">Zinc</keyword>
<dbReference type="Pfam" id="PF00675">
    <property type="entry name" value="Peptidase_M16"/>
    <property type="match status" value="2"/>
</dbReference>
<evidence type="ECO:0000256" key="2">
    <source>
        <dbReference type="ARBA" id="ARBA00022670"/>
    </source>
</evidence>
<evidence type="ECO:0000313" key="8">
    <source>
        <dbReference type="EMBL" id="EHO68718.1"/>
    </source>
</evidence>
<dbReference type="AlphaFoldDB" id="H1Q3L2"/>
<evidence type="ECO:0000256" key="3">
    <source>
        <dbReference type="ARBA" id="ARBA00022801"/>
    </source>
</evidence>
<dbReference type="EMBL" id="AGWK01000041">
    <property type="protein sequence ID" value="EHO68718.1"/>
    <property type="molecule type" value="Genomic_DNA"/>
</dbReference>
<name>H1Q3L2_9BACT</name>
<evidence type="ECO:0000256" key="4">
    <source>
        <dbReference type="ARBA" id="ARBA00022833"/>
    </source>
</evidence>
<dbReference type="InterPro" id="IPR050626">
    <property type="entry name" value="Peptidase_M16"/>
</dbReference>
<keyword evidence="9" id="KW-1185">Reference proteome</keyword>
<dbReference type="eggNOG" id="COG0612">
    <property type="taxonomic scope" value="Bacteria"/>
</dbReference>
<evidence type="ECO:0000259" key="6">
    <source>
        <dbReference type="Pfam" id="PF00675"/>
    </source>
</evidence>
<sequence>MKLSIFRTACLSILLVLGTLGIQAQRYTYESVPGDPMQSRIYTLSNGLKIYLSVNKEKPRIQTFIAVRTGSRNDPAETTGLAHYLEHIMFKGTTHFGSSNVEAERPYLDSIERRFEEYRRVTNPAIRKKLYHQIDSISQLAARYNIPNEYDKMMHAIGSEGTNAYTSNDVTCYTEDIPANELESWTKVQADRFLNMVIRGFHTELEAVYEEYNIGLTSDSRKLFTALMAKLFPTHPYGTQTTIGLGEHLKNPSIVNIKNYFKKYYVPNNIAICMAGDLDPDKTVALIEKYFGGWKPSPHIDVPQYAAMPAITTPVDTTVVGQEAETLWIGWRAEPGNSLQADTLEVINQMLCNGRAGLFDLNLEQKMKLLSVNDGFEAMHDYSLFIVMGSPKQGQSLDEVRTLLLGEIDKLKRGEFSDDLLPSVINNYKRTFYKQLDKNRFRANKFVNAFINNVDWKQSVGMIDRISRFTKNDIVSFANRFFGNNYVCVNKVQGNDTTIKKVEKPIITPIPTNNDKSSAFLNEIVNSKPEEIQPQFIDFKRDLTQGITKHGLPILYKQNKENDLFSLRLDLPLGTESDPMINYAADYLNYLGTAKMTNEQIKQEFYKMACDYSISQGAEKAYITLSGLNENLPKALTLLNDLLENAKLDREAYSKMVELIIKSRNNQKTNQNANFSALFNYGRYGLYNSVLNHPSAEKLKNLDPQSLLTMLKNLKNYKATVLYYGPSTLAEIDKLISKTIKTPKKFAEPLPAKHYTMQPTPKNEILIAPYDAKNIYMVQFHNENTKWTPERAPLIALFNEYFSGGMNTIVFQEMRESRGLAYSAGANYTSPWRLSDYESFYTMIITQNDKMMDCVREFNKLLNNVPERPANFELAKKSLTKSLASERITKFQILSAYLNAQRLGLDRTLSEIIYKGIPALQLQDVVNFGKSNMANKTFKYIILGDEKELDMKGLEKIAPIHRLTTEEIFGY</sequence>
<feature type="domain" description="Peptidase M16 C-terminal" evidence="7">
    <location>
        <begin position="718"/>
        <end position="877"/>
    </location>
</feature>
<dbReference type="Pfam" id="PF05193">
    <property type="entry name" value="Peptidase_M16_C"/>
    <property type="match status" value="2"/>
</dbReference>
<dbReference type="RefSeq" id="WP_006952976.1">
    <property type="nucleotide sequence ID" value="NZ_JH594522.1"/>
</dbReference>
<comment type="similarity">
    <text evidence="1">Belongs to the peptidase M16 family.</text>
</comment>
<dbReference type="GO" id="GO:0046872">
    <property type="term" value="F:metal ion binding"/>
    <property type="evidence" value="ECO:0007669"/>
    <property type="project" value="InterPro"/>
</dbReference>
<comment type="caution">
    <text evidence="8">The sequence shown here is derived from an EMBL/GenBank/DDBJ whole genome shotgun (WGS) entry which is preliminary data.</text>
</comment>
<keyword evidence="5" id="KW-0482">Metalloprotease</keyword>
<dbReference type="InterPro" id="IPR007863">
    <property type="entry name" value="Peptidase_M16_C"/>
</dbReference>
<feature type="domain" description="Peptidase M16 C-terminal" evidence="7">
    <location>
        <begin position="257"/>
        <end position="427"/>
    </location>
</feature>
<accession>H1Q3L2</accession>
<dbReference type="GO" id="GO:0008237">
    <property type="term" value="F:metallopeptidase activity"/>
    <property type="evidence" value="ECO:0007669"/>
    <property type="project" value="UniProtKB-KW"/>
</dbReference>
<dbReference type="PANTHER" id="PTHR43690:SF17">
    <property type="entry name" value="PROTEIN YHJJ"/>
    <property type="match status" value="1"/>
</dbReference>
<keyword evidence="2" id="KW-0645">Protease</keyword>
<dbReference type="InterPro" id="IPR011249">
    <property type="entry name" value="Metalloenz_LuxS/M16"/>
</dbReference>
<evidence type="ECO:0000256" key="5">
    <source>
        <dbReference type="ARBA" id="ARBA00023049"/>
    </source>
</evidence>
<dbReference type="PANTHER" id="PTHR43690">
    <property type="entry name" value="NARDILYSIN"/>
    <property type="match status" value="1"/>
</dbReference>
<dbReference type="SUPFAM" id="SSF63411">
    <property type="entry name" value="LuxS/MPP-like metallohydrolase"/>
    <property type="match status" value="4"/>
</dbReference>